<accession>A0A0B6Y3I1</accession>
<feature type="region of interest" description="Disordered" evidence="1">
    <location>
        <begin position="1"/>
        <end position="23"/>
    </location>
</feature>
<proteinExistence type="predicted"/>
<feature type="non-terminal residue" evidence="2">
    <location>
        <position position="1"/>
    </location>
</feature>
<name>A0A0B6Y3I1_9EUPU</name>
<evidence type="ECO:0000256" key="1">
    <source>
        <dbReference type="SAM" id="MobiDB-lite"/>
    </source>
</evidence>
<gene>
    <name evidence="2" type="primary">ORF9810</name>
</gene>
<sequence length="68" mass="7703">RVSTKGCEDRSSWVKKLRQKPSNKDRGTLLQGFLAQNIRARHNVRKLKCGLWPVPSVKLSPGSFLISK</sequence>
<organism evidence="2">
    <name type="scientific">Arion vulgaris</name>
    <dbReference type="NCBI Taxonomy" id="1028688"/>
    <lineage>
        <taxon>Eukaryota</taxon>
        <taxon>Metazoa</taxon>
        <taxon>Spiralia</taxon>
        <taxon>Lophotrochozoa</taxon>
        <taxon>Mollusca</taxon>
        <taxon>Gastropoda</taxon>
        <taxon>Heterobranchia</taxon>
        <taxon>Euthyneura</taxon>
        <taxon>Panpulmonata</taxon>
        <taxon>Eupulmonata</taxon>
        <taxon>Stylommatophora</taxon>
        <taxon>Helicina</taxon>
        <taxon>Arionoidea</taxon>
        <taxon>Arionidae</taxon>
        <taxon>Arion</taxon>
    </lineage>
</organism>
<evidence type="ECO:0000313" key="2">
    <source>
        <dbReference type="EMBL" id="CEK50080.1"/>
    </source>
</evidence>
<dbReference type="EMBL" id="HACG01003215">
    <property type="protein sequence ID" value="CEK50080.1"/>
    <property type="molecule type" value="Transcribed_RNA"/>
</dbReference>
<protein>
    <submittedName>
        <fullName evidence="2">Uncharacterized protein</fullName>
    </submittedName>
</protein>
<feature type="compositionally biased region" description="Basic and acidic residues" evidence="1">
    <location>
        <begin position="1"/>
        <end position="12"/>
    </location>
</feature>
<dbReference type="AlphaFoldDB" id="A0A0B6Y3I1"/>
<reference evidence="2" key="1">
    <citation type="submission" date="2014-12" db="EMBL/GenBank/DDBJ databases">
        <title>Insight into the proteome of Arion vulgaris.</title>
        <authorList>
            <person name="Aradska J."/>
            <person name="Bulat T."/>
            <person name="Smidak R."/>
            <person name="Sarate P."/>
            <person name="Gangsoo J."/>
            <person name="Sialana F."/>
            <person name="Bilban M."/>
            <person name="Lubec G."/>
        </authorList>
    </citation>
    <scope>NUCLEOTIDE SEQUENCE</scope>
    <source>
        <tissue evidence="2">Skin</tissue>
    </source>
</reference>